<protein>
    <submittedName>
        <fullName evidence="1">Uncharacterized protein</fullName>
    </submittedName>
</protein>
<proteinExistence type="predicted"/>
<name>A0AAN1JKZ0_9BURK</name>
<reference evidence="1 2" key="1">
    <citation type="submission" date="2018-01" db="EMBL/GenBank/DDBJ databases">
        <title>Species boundaries and ecological features among Paraburkholderia terrae DSMZ17804T, P. hospita DSMZ17164T and P. caribensis DSMZ13236T.</title>
        <authorList>
            <person name="Pratama A.A."/>
        </authorList>
    </citation>
    <scope>NUCLEOTIDE SEQUENCE [LARGE SCALE GENOMIC DNA]</scope>
    <source>
        <strain evidence="1 2">DSM 17164</strain>
    </source>
</reference>
<gene>
    <name evidence="1" type="ORF">C2L64_46570</name>
</gene>
<dbReference type="Proteomes" id="UP000236649">
    <property type="component" value="Chromosome 4"/>
</dbReference>
<evidence type="ECO:0000313" key="2">
    <source>
        <dbReference type="Proteomes" id="UP000236649"/>
    </source>
</evidence>
<evidence type="ECO:0000313" key="1">
    <source>
        <dbReference type="EMBL" id="AUT75781.1"/>
    </source>
</evidence>
<accession>A0AAN1JKZ0</accession>
<dbReference type="AlphaFoldDB" id="A0AAN1JKZ0"/>
<organism evidence="1 2">
    <name type="scientific">Paraburkholderia hospita</name>
    <dbReference type="NCBI Taxonomy" id="169430"/>
    <lineage>
        <taxon>Bacteria</taxon>
        <taxon>Pseudomonadati</taxon>
        <taxon>Pseudomonadota</taxon>
        <taxon>Betaproteobacteria</taxon>
        <taxon>Burkholderiales</taxon>
        <taxon>Burkholderiaceae</taxon>
        <taxon>Paraburkholderia</taxon>
    </lineage>
</organism>
<dbReference type="EMBL" id="CP026108">
    <property type="protein sequence ID" value="AUT75781.1"/>
    <property type="molecule type" value="Genomic_DNA"/>
</dbReference>
<dbReference type="KEGG" id="phs:C2L64_46570"/>
<sequence>MQADMIHGRTISNGVESSDERVDGVTLFCPRAGVASIDSRISGVRDMAGPQVRFAFRAECGTAAFRTTA</sequence>